<dbReference type="Proteomes" id="UP001500902">
    <property type="component" value="Unassembled WGS sequence"/>
</dbReference>
<sequence length="66" mass="6609">MASRLCDVRDDSPGYEAEREPRAGSAAKYVPDGAGGGQAGGGQADALDLVAAARPAPPLLTHAVHP</sequence>
<evidence type="ECO:0000313" key="3">
    <source>
        <dbReference type="Proteomes" id="UP001500902"/>
    </source>
</evidence>
<gene>
    <name evidence="2" type="ORF">GCM10022224_102690</name>
</gene>
<comment type="caution">
    <text evidence="2">The sequence shown here is derived from an EMBL/GenBank/DDBJ whole genome shotgun (WGS) entry which is preliminary data.</text>
</comment>
<evidence type="ECO:0000256" key="1">
    <source>
        <dbReference type="SAM" id="MobiDB-lite"/>
    </source>
</evidence>
<evidence type="ECO:0000313" key="2">
    <source>
        <dbReference type="EMBL" id="GAA3720212.1"/>
    </source>
</evidence>
<keyword evidence="3" id="KW-1185">Reference proteome</keyword>
<feature type="compositionally biased region" description="Gly residues" evidence="1">
    <location>
        <begin position="33"/>
        <end position="43"/>
    </location>
</feature>
<feature type="region of interest" description="Disordered" evidence="1">
    <location>
        <begin position="1"/>
        <end position="43"/>
    </location>
</feature>
<dbReference type="EMBL" id="BAAAZP010000241">
    <property type="protein sequence ID" value="GAA3720212.1"/>
    <property type="molecule type" value="Genomic_DNA"/>
</dbReference>
<protein>
    <submittedName>
        <fullName evidence="2">Uncharacterized protein</fullName>
    </submittedName>
</protein>
<accession>A0ABP7EQ96</accession>
<reference evidence="3" key="1">
    <citation type="journal article" date="2019" name="Int. J. Syst. Evol. Microbiol.">
        <title>The Global Catalogue of Microorganisms (GCM) 10K type strain sequencing project: providing services to taxonomists for standard genome sequencing and annotation.</title>
        <authorList>
            <consortium name="The Broad Institute Genomics Platform"/>
            <consortium name="The Broad Institute Genome Sequencing Center for Infectious Disease"/>
            <person name="Wu L."/>
            <person name="Ma J."/>
        </authorList>
    </citation>
    <scope>NUCLEOTIDE SEQUENCE [LARGE SCALE GENOMIC DNA]</scope>
    <source>
        <strain evidence="3">JCM 16904</strain>
    </source>
</reference>
<feature type="compositionally biased region" description="Basic and acidic residues" evidence="1">
    <location>
        <begin position="1"/>
        <end position="22"/>
    </location>
</feature>
<name>A0ABP7EQ96_9ACTN</name>
<proteinExistence type="predicted"/>
<organism evidence="2 3">
    <name type="scientific">Nonomuraea antimicrobica</name>
    <dbReference type="NCBI Taxonomy" id="561173"/>
    <lineage>
        <taxon>Bacteria</taxon>
        <taxon>Bacillati</taxon>
        <taxon>Actinomycetota</taxon>
        <taxon>Actinomycetes</taxon>
        <taxon>Streptosporangiales</taxon>
        <taxon>Streptosporangiaceae</taxon>
        <taxon>Nonomuraea</taxon>
    </lineage>
</organism>